<accession>A0A382SK79</accession>
<organism evidence="1">
    <name type="scientific">marine metagenome</name>
    <dbReference type="NCBI Taxonomy" id="408172"/>
    <lineage>
        <taxon>unclassified sequences</taxon>
        <taxon>metagenomes</taxon>
        <taxon>ecological metagenomes</taxon>
    </lineage>
</organism>
<dbReference type="AlphaFoldDB" id="A0A382SK79"/>
<feature type="non-terminal residue" evidence="1">
    <location>
        <position position="1"/>
    </location>
</feature>
<proteinExistence type="predicted"/>
<gene>
    <name evidence="1" type="ORF">METZ01_LOCUS362165</name>
</gene>
<name>A0A382SK79_9ZZZZ</name>
<dbReference type="EMBL" id="UINC01129124">
    <property type="protein sequence ID" value="SVD09311.1"/>
    <property type="molecule type" value="Genomic_DNA"/>
</dbReference>
<reference evidence="1" key="1">
    <citation type="submission" date="2018-05" db="EMBL/GenBank/DDBJ databases">
        <authorList>
            <person name="Lanie J.A."/>
            <person name="Ng W.-L."/>
            <person name="Kazmierczak K.M."/>
            <person name="Andrzejewski T.M."/>
            <person name="Davidsen T.M."/>
            <person name="Wayne K.J."/>
            <person name="Tettelin H."/>
            <person name="Glass J.I."/>
            <person name="Rusch D."/>
            <person name="Podicherti R."/>
            <person name="Tsui H.-C.T."/>
            <person name="Winkler M.E."/>
        </authorList>
    </citation>
    <scope>NUCLEOTIDE SEQUENCE</scope>
</reference>
<sequence length="132" mass="14375">VNHTKSRDYIYDDAVISGRQIAPRCVTGCLWFFVVFGSGCQASPDHLRDEDTGSTQTKNVVWIVADAIPVDLERRFDVVAALQSTHYGGASARSALLTGVDPGLLRPFSEPVVGVLPLLFRQAGYYTSRSGE</sequence>
<protein>
    <submittedName>
        <fullName evidence="1">Uncharacterized protein</fullName>
    </submittedName>
</protein>
<evidence type="ECO:0000313" key="1">
    <source>
        <dbReference type="EMBL" id="SVD09311.1"/>
    </source>
</evidence>
<feature type="non-terminal residue" evidence="1">
    <location>
        <position position="132"/>
    </location>
</feature>